<keyword evidence="4" id="KW-1185">Reference proteome</keyword>
<feature type="region of interest" description="Disordered" evidence="1">
    <location>
        <begin position="379"/>
        <end position="400"/>
    </location>
</feature>
<proteinExistence type="predicted"/>
<keyword evidence="2" id="KW-0472">Membrane</keyword>
<sequence>MSAPAPAAPPPKGLVPTAPGVKLRGYAQLFLFIAAAVISTFAVVGCVSKSPGIPEIYVLELNLEECQTKIRTGYFDPGICAIRNDDVGRAECAPSRYGTEVDDIFDSIFTTSISDVGKQAECPRREVLQAALDFQWRIFQALEIGALVTLLASGVFASLWGYGKMHREKRKRAVNEKNAADTKAYANAVKLYAYDKTSSPEPPKAPVPEIVGTAHTWKRYAEAAFLVLFVLSTTLSGAAALSVWQIASALEYASQSKLFGGKIPIRAGRMLIGLQGAVAIFTLLLFIIISIFQFRRKEKKTNAYLWAFCKDSFKLTPEQAKSAAPATLAAPVAPVGVAAAPVAGVAAGPTAGPMPPTGAVAAKPPSAAPVMHFNFVSPSSNNQWHPSNSSPERRAAAAADGVAPIQGVENPVVVQGWGHYVGGVPVYGPPVIPTSQAPQEGVDTQIHGVEGGPVNVSEVEEVPKTQQMFPPSTEDDMVHDVPSGFGQSRQGETIPNNSSEPREPVMPIMVGEGTEWMGSRSPEPVSPEPGAPEAGTPSEPSHDTPPKQPTSAATRVDADGPAFPYMSGAIQRDLNPPSQVVNDTTPSQPAASSSNPIVNEWASAPTPGTAPKHFGPTRSTRAADVLRGFSQPEPDNDFFRDPNIRYCGPAVEVTDDEDESIYNGVPKIAHGIPFVRARTVHIGGPGVNV</sequence>
<feature type="compositionally biased region" description="Polar residues" evidence="1">
    <location>
        <begin position="485"/>
        <end position="499"/>
    </location>
</feature>
<organism evidence="3 4">
    <name type="scientific">Cercophora newfieldiana</name>
    <dbReference type="NCBI Taxonomy" id="92897"/>
    <lineage>
        <taxon>Eukaryota</taxon>
        <taxon>Fungi</taxon>
        <taxon>Dikarya</taxon>
        <taxon>Ascomycota</taxon>
        <taxon>Pezizomycotina</taxon>
        <taxon>Sordariomycetes</taxon>
        <taxon>Sordariomycetidae</taxon>
        <taxon>Sordariales</taxon>
        <taxon>Lasiosphaeriaceae</taxon>
        <taxon>Cercophora</taxon>
    </lineage>
</organism>
<keyword evidence="2" id="KW-1133">Transmembrane helix</keyword>
<feature type="transmembrane region" description="Helical" evidence="2">
    <location>
        <begin position="138"/>
        <end position="162"/>
    </location>
</feature>
<accession>A0AA39YMB6</accession>
<feature type="compositionally biased region" description="Polar residues" evidence="1">
    <location>
        <begin position="576"/>
        <end position="597"/>
    </location>
</feature>
<evidence type="ECO:0000313" key="4">
    <source>
        <dbReference type="Proteomes" id="UP001174936"/>
    </source>
</evidence>
<protein>
    <submittedName>
        <fullName evidence="3">Uncharacterized protein</fullName>
    </submittedName>
</protein>
<dbReference type="EMBL" id="JAULSV010000001">
    <property type="protein sequence ID" value="KAK0655157.1"/>
    <property type="molecule type" value="Genomic_DNA"/>
</dbReference>
<evidence type="ECO:0000256" key="2">
    <source>
        <dbReference type="SAM" id="Phobius"/>
    </source>
</evidence>
<feature type="transmembrane region" description="Helical" evidence="2">
    <location>
        <begin position="223"/>
        <end position="247"/>
    </location>
</feature>
<dbReference type="AlphaFoldDB" id="A0AA39YMB6"/>
<keyword evidence="2" id="KW-0812">Transmembrane</keyword>
<reference evidence="3" key="1">
    <citation type="submission" date="2023-06" db="EMBL/GenBank/DDBJ databases">
        <title>Genome-scale phylogeny and comparative genomics of the fungal order Sordariales.</title>
        <authorList>
            <consortium name="Lawrence Berkeley National Laboratory"/>
            <person name="Hensen N."/>
            <person name="Bonometti L."/>
            <person name="Westerberg I."/>
            <person name="Brannstrom I.O."/>
            <person name="Guillou S."/>
            <person name="Cros-Aarteil S."/>
            <person name="Calhoun S."/>
            <person name="Haridas S."/>
            <person name="Kuo A."/>
            <person name="Mondo S."/>
            <person name="Pangilinan J."/>
            <person name="Riley R."/>
            <person name="Labutti K."/>
            <person name="Andreopoulos B."/>
            <person name="Lipzen A."/>
            <person name="Chen C."/>
            <person name="Yanf M."/>
            <person name="Daum C."/>
            <person name="Ng V."/>
            <person name="Clum A."/>
            <person name="Steindorff A."/>
            <person name="Ohm R."/>
            <person name="Martin F."/>
            <person name="Silar P."/>
            <person name="Natvig D."/>
            <person name="Lalanne C."/>
            <person name="Gautier V."/>
            <person name="Ament-Velasquez S.L."/>
            <person name="Kruys A."/>
            <person name="Hutchinson M.I."/>
            <person name="Powell A.J."/>
            <person name="Barry K."/>
            <person name="Miller A.N."/>
            <person name="Grigoriev I.V."/>
            <person name="Debuchy R."/>
            <person name="Gladieux P."/>
            <person name="Thoren M.H."/>
            <person name="Johannesson H."/>
        </authorList>
    </citation>
    <scope>NUCLEOTIDE SEQUENCE</scope>
    <source>
        <strain evidence="3">SMH2532-1</strain>
    </source>
</reference>
<evidence type="ECO:0000313" key="3">
    <source>
        <dbReference type="EMBL" id="KAK0655157.1"/>
    </source>
</evidence>
<comment type="caution">
    <text evidence="3">The sequence shown here is derived from an EMBL/GenBank/DDBJ whole genome shotgun (WGS) entry which is preliminary data.</text>
</comment>
<gene>
    <name evidence="3" type="ORF">B0T16DRAFT_498674</name>
</gene>
<dbReference type="Proteomes" id="UP001174936">
    <property type="component" value="Unassembled WGS sequence"/>
</dbReference>
<feature type="region of interest" description="Disordered" evidence="1">
    <location>
        <begin position="469"/>
        <end position="617"/>
    </location>
</feature>
<evidence type="ECO:0000256" key="1">
    <source>
        <dbReference type="SAM" id="MobiDB-lite"/>
    </source>
</evidence>
<feature type="transmembrane region" description="Helical" evidence="2">
    <location>
        <begin position="267"/>
        <end position="292"/>
    </location>
</feature>
<name>A0AA39YMB6_9PEZI</name>
<feature type="compositionally biased region" description="Polar residues" evidence="1">
    <location>
        <begin position="379"/>
        <end position="390"/>
    </location>
</feature>